<dbReference type="SMART" id="SM00729">
    <property type="entry name" value="Elp3"/>
    <property type="match status" value="1"/>
</dbReference>
<dbReference type="AlphaFoldDB" id="A0A132N0D2"/>
<name>A0A132N0D2_9ACTN</name>
<evidence type="ECO:0000256" key="5">
    <source>
        <dbReference type="ARBA" id="ARBA00023004"/>
    </source>
</evidence>
<dbReference type="SFLD" id="SFLDS00029">
    <property type="entry name" value="Radical_SAM"/>
    <property type="match status" value="1"/>
</dbReference>
<dbReference type="PATRIC" id="fig|1469144.10.peg.3556"/>
<evidence type="ECO:0000313" key="14">
    <source>
        <dbReference type="Proteomes" id="UP000070659"/>
    </source>
</evidence>
<dbReference type="PROSITE" id="PS51918">
    <property type="entry name" value="RADICAL_SAM"/>
    <property type="match status" value="1"/>
</dbReference>
<evidence type="ECO:0000313" key="11">
    <source>
        <dbReference type="EMBL" id="KWX06566.1"/>
    </source>
</evidence>
<dbReference type="PANTHER" id="PTHR11228">
    <property type="entry name" value="RADICAL SAM DOMAIN PROTEIN"/>
    <property type="match status" value="1"/>
</dbReference>
<dbReference type="EMBL" id="JYIK01001097">
    <property type="protein sequence ID" value="KWX06566.1"/>
    <property type="molecule type" value="Genomic_DNA"/>
</dbReference>
<sequence length="384" mass="43239">MLTAEDYQLPELKIPILVQLGLTYRCNLKCSHCYALYRRDRDEFTFDEVERLTDELCQAGSCSLVYSHGENMIRRDFHDIAALFRDRGFYQTLMLNGYYVRSAEDAVRLKEAGINRAMVSLDSTDPATHDRVRGRQGAFQTAVRALALLKEAGVPTVGFSTTIDTHNYADVEKIAAFAAELGVDAVSFMQNRYNRKNVFDRSVWPRYRDVCARLYELILRYRGRLDVYTHDPFMLTLLDERLDDPQERADFIGANLCNVGTSMVSIDPVGNVTGCNFIEETVGNVREEPFAVIWERLVDRYSDAKEPPTGPCVSCSVSGSCMGGCKAFHYSGKYDERCGAQRFGDDQPHGLPTSQVTISAPEPQRAPGVFLGMPRPRARSTRGK</sequence>
<dbReference type="InterPro" id="IPR058240">
    <property type="entry name" value="rSAM_sf"/>
</dbReference>
<feature type="region of interest" description="Disordered" evidence="7">
    <location>
        <begin position="347"/>
        <end position="384"/>
    </location>
</feature>
<dbReference type="SUPFAM" id="SSF102114">
    <property type="entry name" value="Radical SAM enzymes"/>
    <property type="match status" value="1"/>
</dbReference>
<keyword evidence="12" id="KW-1185">Reference proteome</keyword>
<dbReference type="InterPro" id="IPR023885">
    <property type="entry name" value="4Fe4S-binding_SPASM_dom"/>
</dbReference>
<dbReference type="Proteomes" id="UP000070188">
    <property type="component" value="Unassembled WGS sequence"/>
</dbReference>
<keyword evidence="4" id="KW-0479">Metal-binding</keyword>
<evidence type="ECO:0000256" key="7">
    <source>
        <dbReference type="SAM" id="MobiDB-lite"/>
    </source>
</evidence>
<evidence type="ECO:0000313" key="10">
    <source>
        <dbReference type="EMBL" id="KWX03436.1"/>
    </source>
</evidence>
<dbReference type="InterPro" id="IPR050377">
    <property type="entry name" value="Radical_SAM_PqqE_MftC-like"/>
</dbReference>
<evidence type="ECO:0000259" key="8">
    <source>
        <dbReference type="PROSITE" id="PS51918"/>
    </source>
</evidence>
<dbReference type="EMBL" id="LAXD01000001">
    <property type="protein sequence ID" value="KWX02264.1"/>
    <property type="molecule type" value="Genomic_DNA"/>
</dbReference>
<gene>
    <name evidence="9" type="ORF">LI90_3307</name>
    <name evidence="10" type="ORF">TH66_11025</name>
    <name evidence="11" type="ORF">TR74_21680</name>
</gene>
<evidence type="ECO:0000256" key="6">
    <source>
        <dbReference type="ARBA" id="ARBA00023014"/>
    </source>
</evidence>
<reference evidence="12" key="3">
    <citation type="submission" date="2015-04" db="EMBL/GenBank/DDBJ databases">
        <title>Physiological reanalysis, assessment of diazotrophy, and genome sequences of multiple isolates of Streptomyces thermoautotrophicus.</title>
        <authorList>
            <person name="MacKellar D.C."/>
            <person name="Lieber L."/>
            <person name="Norman J."/>
            <person name="Bolger A."/>
            <person name="Tobin C."/>
            <person name="Murray J.W."/>
            <person name="Chang R."/>
            <person name="Ford T."/>
            <person name="Nguyen P.Q."/>
            <person name="Woodward J."/>
            <person name="Permingeat H."/>
            <person name="Joshi N.S."/>
            <person name="Silver P.A."/>
            <person name="Usadel B."/>
            <person name="Rutherford A.W."/>
            <person name="Friesen M."/>
            <person name="Prell J."/>
        </authorList>
    </citation>
    <scope>NUCLEOTIDE SEQUENCE [LARGE SCALE GENOMIC DNA]</scope>
    <source>
        <strain evidence="12">H1</strain>
    </source>
</reference>
<dbReference type="OrthoDB" id="9782387at2"/>
<dbReference type="GO" id="GO:0046872">
    <property type="term" value="F:metal ion binding"/>
    <property type="evidence" value="ECO:0007669"/>
    <property type="project" value="UniProtKB-KW"/>
</dbReference>
<dbReference type="GO" id="GO:0003824">
    <property type="term" value="F:catalytic activity"/>
    <property type="evidence" value="ECO:0007669"/>
    <property type="project" value="InterPro"/>
</dbReference>
<dbReference type="InterPro" id="IPR007197">
    <property type="entry name" value="rSAM"/>
</dbReference>
<dbReference type="Pfam" id="PF13186">
    <property type="entry name" value="SPASM"/>
    <property type="match status" value="1"/>
</dbReference>
<keyword evidence="5" id="KW-0408">Iron</keyword>
<dbReference type="Proteomes" id="UP000070598">
    <property type="component" value="Unassembled WGS sequence"/>
</dbReference>
<evidence type="ECO:0000313" key="9">
    <source>
        <dbReference type="EMBL" id="KWX02264.1"/>
    </source>
</evidence>
<dbReference type="Gene3D" id="3.20.20.70">
    <property type="entry name" value="Aldolase class I"/>
    <property type="match status" value="1"/>
</dbReference>
<dbReference type="SFLD" id="SFLDG01067">
    <property type="entry name" value="SPASM/twitch_domain_containing"/>
    <property type="match status" value="1"/>
</dbReference>
<dbReference type="PIRSF" id="PIRSF037420">
    <property type="entry name" value="PQQ_syn_pqqE"/>
    <property type="match status" value="1"/>
</dbReference>
<dbReference type="SFLD" id="SFLDG01386">
    <property type="entry name" value="main_SPASM_domain-containing"/>
    <property type="match status" value="1"/>
</dbReference>
<dbReference type="GO" id="GO:0051539">
    <property type="term" value="F:4 iron, 4 sulfur cluster binding"/>
    <property type="evidence" value="ECO:0007669"/>
    <property type="project" value="UniProtKB-KW"/>
</dbReference>
<dbReference type="Pfam" id="PF04055">
    <property type="entry name" value="Radical_SAM"/>
    <property type="match status" value="1"/>
</dbReference>
<dbReference type="CDD" id="cd01335">
    <property type="entry name" value="Radical_SAM"/>
    <property type="match status" value="1"/>
</dbReference>
<dbReference type="PANTHER" id="PTHR11228:SF35">
    <property type="entry name" value="MOLYBDENUM COFACTOR BIOSYNTHESIS PROTEIN A-RELATED"/>
    <property type="match status" value="1"/>
</dbReference>
<proteinExistence type="predicted"/>
<reference evidence="10 14" key="1">
    <citation type="submission" date="2015-02" db="EMBL/GenBank/DDBJ databases">
        <title>Physiological reanalysis, assessment of diazotrophy, and genome sequences of multiple isolates of Streptomyces thermoautotrophicus.</title>
        <authorList>
            <person name="MacKellar D.C."/>
            <person name="Lieber L."/>
            <person name="Norman J."/>
            <person name="Bolger A."/>
            <person name="Tobin C."/>
            <person name="Murray J.W."/>
            <person name="Prell J."/>
        </authorList>
    </citation>
    <scope>NUCLEOTIDE SEQUENCE [LARGE SCALE GENOMIC DNA]</scope>
    <source>
        <strain evidence="10 14">UBT1</strain>
    </source>
</reference>
<evidence type="ECO:0000256" key="4">
    <source>
        <dbReference type="ARBA" id="ARBA00022723"/>
    </source>
</evidence>
<comment type="cofactor">
    <cofactor evidence="1">
        <name>[4Fe-4S] cluster</name>
        <dbReference type="ChEBI" id="CHEBI:49883"/>
    </cofactor>
</comment>
<evidence type="ECO:0000256" key="2">
    <source>
        <dbReference type="ARBA" id="ARBA00022485"/>
    </source>
</evidence>
<reference evidence="13" key="2">
    <citation type="submission" date="2015-02" db="EMBL/GenBank/DDBJ databases">
        <title>Physiological reanalysis, assessment of diazotrophy, and genome sequences of multiple isolates of Streptomyces thermoautotrophicus.</title>
        <authorList>
            <person name="MacKellar D.C."/>
            <person name="Lieber L."/>
            <person name="Norman J."/>
            <person name="Bolger A."/>
            <person name="Tobin C."/>
            <person name="Murray J.W."/>
            <person name="Friesen M."/>
            <person name="Prell J."/>
        </authorList>
    </citation>
    <scope>NUCLEOTIDE SEQUENCE [LARGE SCALE GENOMIC DNA]</scope>
    <source>
        <strain evidence="13">UBT1</strain>
    </source>
</reference>
<reference evidence="9" key="4">
    <citation type="submission" date="2015-04" db="EMBL/GenBank/DDBJ databases">
        <title>Physiological reanalysis, assessment of diazotrophy, and genome sequences of multiple isolates of Streptomyces thermoautotrophicus.</title>
        <authorList>
            <person name="MacKellar D.C."/>
            <person name="Lieber L."/>
            <person name="Norman J."/>
            <person name="Bolger A."/>
            <person name="Tobin C."/>
            <person name="Murray J.W."/>
            <person name="Woodward J."/>
            <person name="Friesen M."/>
            <person name="Prell J."/>
        </authorList>
    </citation>
    <scope>NUCLEOTIDE SEQUENCE [LARGE SCALE GENOMIC DNA]</scope>
    <source>
        <strain evidence="9">H1</strain>
    </source>
</reference>
<keyword evidence="6" id="KW-0411">Iron-sulfur</keyword>
<evidence type="ECO:0000313" key="12">
    <source>
        <dbReference type="Proteomes" id="UP000070188"/>
    </source>
</evidence>
<protein>
    <submittedName>
        <fullName evidence="9">Radical SAM domain heme biosynthesis protein</fullName>
    </submittedName>
</protein>
<dbReference type="InterPro" id="IPR017200">
    <property type="entry name" value="PqqE-like"/>
</dbReference>
<keyword evidence="3" id="KW-0949">S-adenosyl-L-methionine</keyword>
<dbReference type="Proteomes" id="UP000070659">
    <property type="component" value="Unassembled WGS sequence"/>
</dbReference>
<dbReference type="InterPro" id="IPR006638">
    <property type="entry name" value="Elp3/MiaA/NifB-like_rSAM"/>
</dbReference>
<dbReference type="STRING" id="1469144.LI90_3307"/>
<dbReference type="NCBIfam" id="TIGR04085">
    <property type="entry name" value="rSAM_more_4Fe4S"/>
    <property type="match status" value="1"/>
</dbReference>
<feature type="domain" description="Radical SAM core" evidence="8">
    <location>
        <begin position="12"/>
        <end position="224"/>
    </location>
</feature>
<keyword evidence="2" id="KW-0004">4Fe-4S</keyword>
<dbReference type="EMBL" id="JYIJ01000017">
    <property type="protein sequence ID" value="KWX03436.1"/>
    <property type="molecule type" value="Genomic_DNA"/>
</dbReference>
<comment type="caution">
    <text evidence="10">The sequence shown here is derived from an EMBL/GenBank/DDBJ whole genome shotgun (WGS) entry which is preliminary data.</text>
</comment>
<dbReference type="RefSeq" id="WP_066889173.1">
    <property type="nucleotide sequence ID" value="NZ_JYIJ01000017.1"/>
</dbReference>
<accession>A0A132N0D2</accession>
<organism evidence="10 14">
    <name type="scientific">Carbonactinospora thermoautotrophica</name>
    <dbReference type="NCBI Taxonomy" id="1469144"/>
    <lineage>
        <taxon>Bacteria</taxon>
        <taxon>Bacillati</taxon>
        <taxon>Actinomycetota</taxon>
        <taxon>Actinomycetes</taxon>
        <taxon>Kitasatosporales</taxon>
        <taxon>Carbonactinosporaceae</taxon>
        <taxon>Carbonactinospora</taxon>
    </lineage>
</organism>
<evidence type="ECO:0000256" key="1">
    <source>
        <dbReference type="ARBA" id="ARBA00001966"/>
    </source>
</evidence>
<dbReference type="InterPro" id="IPR013785">
    <property type="entry name" value="Aldolase_TIM"/>
</dbReference>
<evidence type="ECO:0000313" key="13">
    <source>
        <dbReference type="Proteomes" id="UP000070598"/>
    </source>
</evidence>
<evidence type="ECO:0000256" key="3">
    <source>
        <dbReference type="ARBA" id="ARBA00022691"/>
    </source>
</evidence>